<dbReference type="PROSITE" id="PS50294">
    <property type="entry name" value="WD_REPEATS_REGION"/>
    <property type="match status" value="4"/>
</dbReference>
<dbReference type="PROSITE" id="PS00678">
    <property type="entry name" value="WD_REPEATS_1"/>
    <property type="match status" value="1"/>
</dbReference>
<feature type="compositionally biased region" description="Basic residues" evidence="6">
    <location>
        <begin position="900"/>
        <end position="911"/>
    </location>
</feature>
<feature type="compositionally biased region" description="Basic residues" evidence="6">
    <location>
        <begin position="965"/>
        <end position="992"/>
    </location>
</feature>
<feature type="repeat" description="WD" evidence="5">
    <location>
        <begin position="462"/>
        <end position="504"/>
    </location>
</feature>
<dbReference type="CDD" id="cd05529">
    <property type="entry name" value="Bromo_WDR9_I_like"/>
    <property type="match status" value="1"/>
</dbReference>
<feature type="compositionally biased region" description="Basic and acidic residues" evidence="6">
    <location>
        <begin position="1944"/>
        <end position="1957"/>
    </location>
</feature>
<accession>A0AAE1A2B0</accession>
<dbReference type="Pfam" id="PF00400">
    <property type="entry name" value="WD40"/>
    <property type="match status" value="6"/>
</dbReference>
<keyword evidence="1 5" id="KW-0853">WD repeat</keyword>
<keyword evidence="3 4" id="KW-0103">Bromodomain</keyword>
<dbReference type="SMART" id="SM00297">
    <property type="entry name" value="BROMO"/>
    <property type="match status" value="2"/>
</dbReference>
<feature type="compositionally biased region" description="Low complexity" evidence="6">
    <location>
        <begin position="1393"/>
        <end position="1405"/>
    </location>
</feature>
<dbReference type="InterPro" id="IPR019775">
    <property type="entry name" value="WD40_repeat_CS"/>
</dbReference>
<feature type="region of interest" description="Disordered" evidence="6">
    <location>
        <begin position="1559"/>
        <end position="1610"/>
    </location>
</feature>
<feature type="compositionally biased region" description="Acidic residues" evidence="6">
    <location>
        <begin position="1890"/>
        <end position="1925"/>
    </location>
</feature>
<evidence type="ECO:0000259" key="7">
    <source>
        <dbReference type="PROSITE" id="PS50014"/>
    </source>
</evidence>
<dbReference type="InterPro" id="IPR015943">
    <property type="entry name" value="WD40/YVTN_repeat-like_dom_sf"/>
</dbReference>
<gene>
    <name evidence="8" type="ORF">RRG08_029717</name>
</gene>
<feature type="compositionally biased region" description="Polar residues" evidence="6">
    <location>
        <begin position="1638"/>
        <end position="1655"/>
    </location>
</feature>
<feature type="repeat" description="WD" evidence="5">
    <location>
        <begin position="220"/>
        <end position="261"/>
    </location>
</feature>
<feature type="repeat" description="WD" evidence="5">
    <location>
        <begin position="262"/>
        <end position="297"/>
    </location>
</feature>
<feature type="region of interest" description="Disordered" evidence="6">
    <location>
        <begin position="1627"/>
        <end position="2116"/>
    </location>
</feature>
<comment type="caution">
    <text evidence="8">The sequence shown here is derived from an EMBL/GenBank/DDBJ whole genome shotgun (WGS) entry which is preliminary data.</text>
</comment>
<dbReference type="SUPFAM" id="SSF50978">
    <property type="entry name" value="WD40 repeat-like"/>
    <property type="match status" value="1"/>
</dbReference>
<feature type="compositionally biased region" description="Acidic residues" evidence="6">
    <location>
        <begin position="1691"/>
        <end position="1704"/>
    </location>
</feature>
<dbReference type="Pfam" id="PF25313">
    <property type="entry name" value="BRWD_AD"/>
    <property type="match status" value="1"/>
</dbReference>
<feature type="compositionally biased region" description="Polar residues" evidence="6">
    <location>
        <begin position="1739"/>
        <end position="1762"/>
    </location>
</feature>
<organism evidence="8 9">
    <name type="scientific">Elysia crispata</name>
    <name type="common">lettuce slug</name>
    <dbReference type="NCBI Taxonomy" id="231223"/>
    <lineage>
        <taxon>Eukaryota</taxon>
        <taxon>Metazoa</taxon>
        <taxon>Spiralia</taxon>
        <taxon>Lophotrochozoa</taxon>
        <taxon>Mollusca</taxon>
        <taxon>Gastropoda</taxon>
        <taxon>Heterobranchia</taxon>
        <taxon>Euthyneura</taxon>
        <taxon>Panpulmonata</taxon>
        <taxon>Sacoglossa</taxon>
        <taxon>Placobranchoidea</taxon>
        <taxon>Plakobranchidae</taxon>
        <taxon>Elysia</taxon>
    </lineage>
</organism>
<keyword evidence="2" id="KW-0677">Repeat</keyword>
<evidence type="ECO:0000256" key="4">
    <source>
        <dbReference type="PROSITE-ProRule" id="PRU00035"/>
    </source>
</evidence>
<dbReference type="InterPro" id="IPR057451">
    <property type="entry name" value="BRWD/PHIP_AD"/>
</dbReference>
<dbReference type="SUPFAM" id="SSF47370">
    <property type="entry name" value="Bromodomain"/>
    <property type="match status" value="2"/>
</dbReference>
<dbReference type="PROSITE" id="PS50014">
    <property type="entry name" value="BROMODOMAIN_2"/>
    <property type="match status" value="2"/>
</dbReference>
<dbReference type="SMART" id="SM00320">
    <property type="entry name" value="WD40"/>
    <property type="match status" value="8"/>
</dbReference>
<feature type="region of interest" description="Disordered" evidence="6">
    <location>
        <begin position="809"/>
        <end position="1016"/>
    </location>
</feature>
<feature type="compositionally biased region" description="Polar residues" evidence="6">
    <location>
        <begin position="1573"/>
        <end position="1582"/>
    </location>
</feature>
<feature type="compositionally biased region" description="Basic residues" evidence="6">
    <location>
        <begin position="823"/>
        <end position="833"/>
    </location>
</feature>
<feature type="compositionally biased region" description="Acidic residues" evidence="6">
    <location>
        <begin position="1665"/>
        <end position="1675"/>
    </location>
</feature>
<dbReference type="GO" id="GO:0008360">
    <property type="term" value="P:regulation of cell shape"/>
    <property type="evidence" value="ECO:0007669"/>
    <property type="project" value="TreeGrafter"/>
</dbReference>
<keyword evidence="9" id="KW-1185">Reference proteome</keyword>
<dbReference type="GO" id="GO:0007010">
    <property type="term" value="P:cytoskeleton organization"/>
    <property type="evidence" value="ECO:0007669"/>
    <property type="project" value="TreeGrafter"/>
</dbReference>
<feature type="region of interest" description="Disordered" evidence="6">
    <location>
        <begin position="691"/>
        <end position="732"/>
    </location>
</feature>
<evidence type="ECO:0000256" key="2">
    <source>
        <dbReference type="ARBA" id="ARBA00022737"/>
    </source>
</evidence>
<name>A0AAE1A2B0_9GAST</name>
<dbReference type="EMBL" id="JAWDGP010002766">
    <property type="protein sequence ID" value="KAK3780023.1"/>
    <property type="molecule type" value="Genomic_DNA"/>
</dbReference>
<reference evidence="8" key="1">
    <citation type="journal article" date="2023" name="G3 (Bethesda)">
        <title>A reference genome for the long-term kleptoplast-retaining sea slug Elysia crispata morphotype clarki.</title>
        <authorList>
            <person name="Eastman K.E."/>
            <person name="Pendleton A.L."/>
            <person name="Shaikh M.A."/>
            <person name="Suttiyut T."/>
            <person name="Ogas R."/>
            <person name="Tomko P."/>
            <person name="Gavelis G."/>
            <person name="Widhalm J.R."/>
            <person name="Wisecaver J.H."/>
        </authorList>
    </citation>
    <scope>NUCLEOTIDE SEQUENCE</scope>
    <source>
        <strain evidence="8">ECLA1</strain>
    </source>
</reference>
<evidence type="ECO:0000256" key="1">
    <source>
        <dbReference type="ARBA" id="ARBA00022574"/>
    </source>
</evidence>
<sequence length="2116" mass="237380">MFSNTSSPSVLEPELYFLIARFLSRGPCQQAAKVLLEEVEKFKLLPQRVDWEGNEHFRSYENLCYLNRHIRSDHLLRIVERVGTLLDKELKPSVPGVKSLLGAGSLSLLRTVESSRQTKWSIAHHIVRQHGAPVFPPSNLALPFISQVVRAYQTCGVVRHHSIIPSSTYHKISMHGRKLGHLSAVYCVLFDRSGRYIFTGADDGLVKIWSTFDMRLLATLRGHSAEITDMAVSFDNCHLASGSCDKIVRVWCLRSKAPAAVLQAHTAMITSVQFCPKPQGSIRYLVSTGNDGCVCFWHWNINTNEFGLKPIKFIERSRAGAQMLCSSFSPGGVFLATGNSDHVVRVYLLHATGIDKICELEAHADKVDSICYSNHLNRFVSGSNDGTARIWRYERQEWRATVLSMSAKLRSGASVNAIRSEEKDLRVTMVSWSMDDTMVVTAASDLTIKIWNTYTGILLRILEGHEDEVFVLETCPTDARILLSAGHDGKMIIWDIHTGIRIKKFFNLIEGQGHGAVFDCKFSPDGLTLAATDSHGHLLLMGFGNNERCKKIPQQLFFHTDYRPLVRDANNYVLDEQTQQAPHVMPPPFLVDIDGNPYPAKVQRLVPGRENCSEANLIPQMAVNADGDSEVIGDRVQDIRDGHAWNQADNSDSGDEGLDIGMRRVDRLPAPVGGASASRPSIDVMIEQLQREQDSQLAHRGAGPSSSSNNNAGDHDYSLHSTPPLASPPSMRANMQNRIGMRRSGEVEGVRQSLGNVAMRSTKKERDALKMHITVKPLDTSILRAAEDRRSAFAEEELKSFWAERKKKLLSPQDTSSASVLVNKKRSQKKASSGRRNQETEDLPENVETARNRLTTRALYDTEEEDEAGTDLEWQSENSSDDYSDWVGDQGSSNLEPPKRRSQRKRKRRRLSSTEEETELLDVDVDLLEVEEEEDMEDSEVSTTEDSSDEDEKSSEQKSSPLKRERSRRIAQRKQQKKAVKKDTKQKRKGKSEKRPPLRTVDPNTKQPQRAVTELDERFRPPDWITTVIPRKAPFVPQMGDEILYFRQGHEQYLNAVVRKKVYEVDPDKNQPWHKIPNLRAHELVKIVGIKWLIIPTRLCCLKLSFIDTATGKLIGKSFTIKYHDMPDVIDFLVLKHHYDISVGRKWRPGCRFRSMIDDQWWLGTIKTQEPLDPDFPDSLYQCFNVHWDNGEYEKLSPWDMEPIDPKRKPAQVGGGVDVTQDEYKSLLYVPKKTEWPACGREDDSQRLVEGIGALMQHSVAEPFIAPVDLQQFPTYAYCVPYPIDLSTIKTRLENGFYRRITALQWDVRLIFNNASLFNEAGSRIVTNANALTETLLRFIKDNTCHDPLPIMASLTHEDLKSESSEEESQPGTSGTSQSHKASDSRKRRKSKSSGSGSKTSASGADRSGPNPEAWLEESESLLAMLFECEDSEPFRLPVDPTIYTDYEDIVSNPMDLTTVHTKLATGHYSNPLDMCRDIRLIFQNSKLYNTNKRSRIYSMTLRLSALFEAHIRDIISDWKLNHRSSSRIKESRIKKQMSPPPAPSLGWDILTNTLLNPELPSTSGLPSHALRSMNSSGSSSKAHTESLSVITGASSSSSGPSSSSTSTEALISPQNFHLRAAKAGYSSGVSIPGSGGRTSNEIVQSKGHSNTENGMDSDATIVEGSDDGDTEICTEETVFNGYSQHTGIGDNDDEDDTEEDQADDDYKPSSKYRQPKSKKGKSLVRGNQRVKGKRSVPPRSTNTRLKSSFTSDGNSNETNSSDQEEDSSRHRHFTRTVNSRLLLGEQDSNDEHDEKPSNKHKQVQKSSGEVVSQSIKYSARRKITRDAKSNGKAPVHRKAESTRPSRLLNSSGEEKISSVSRPAKPASSASTRPSRSAKQKKTYYMGDSDATENDEDDHARGEEEDVAEEEEEDETGEESSEDEESSAKASEDSEDELITQTKENFKVSKNSKEKAIHSTLRRSKRKISSGEEDEQGDDDNEDEDESEEEHRVPPKRAQLRSSPPKKRSRRNNNNNRASKVKAIAQVKSKSGKSNHSQGRETRNRGQQRVTYLDEYYSDDYGDEEEENNSDNSSHGDSDGESDADESSKGVKARSISSRGRVRKMTARARANLRVH</sequence>
<dbReference type="InterPro" id="IPR001487">
    <property type="entry name" value="Bromodomain"/>
</dbReference>
<feature type="compositionally biased region" description="Polar residues" evidence="6">
    <location>
        <begin position="1805"/>
        <end position="1817"/>
    </location>
</feature>
<dbReference type="Gene3D" id="1.20.920.10">
    <property type="entry name" value="Bromodomain-like"/>
    <property type="match status" value="2"/>
</dbReference>
<dbReference type="InterPro" id="IPR036427">
    <property type="entry name" value="Bromodomain-like_sf"/>
</dbReference>
<dbReference type="FunFam" id="2.30.30.1040:FF:000003">
    <property type="entry name" value="Bromodomain and WD repeat domain containing 1"/>
    <property type="match status" value="1"/>
</dbReference>
<proteinExistence type="predicted"/>
<feature type="compositionally biased region" description="Acidic residues" evidence="6">
    <location>
        <begin position="914"/>
        <end position="940"/>
    </location>
</feature>
<evidence type="ECO:0000313" key="9">
    <source>
        <dbReference type="Proteomes" id="UP001283361"/>
    </source>
</evidence>
<feature type="compositionally biased region" description="Acidic residues" evidence="6">
    <location>
        <begin position="861"/>
        <end position="870"/>
    </location>
</feature>
<feature type="compositionally biased region" description="Acidic residues" evidence="6">
    <location>
        <begin position="1971"/>
        <end position="1988"/>
    </location>
</feature>
<feature type="compositionally biased region" description="Basic residues" evidence="6">
    <location>
        <begin position="1994"/>
        <end position="2011"/>
    </location>
</feature>
<evidence type="ECO:0000256" key="3">
    <source>
        <dbReference type="ARBA" id="ARBA00023117"/>
    </source>
</evidence>
<feature type="compositionally biased region" description="Acidic residues" evidence="6">
    <location>
        <begin position="2056"/>
        <end position="2069"/>
    </location>
</feature>
<protein>
    <recommendedName>
        <fullName evidence="7">Bromo domain-containing protein</fullName>
    </recommendedName>
</protein>
<feature type="compositionally biased region" description="Low complexity" evidence="6">
    <location>
        <begin position="1858"/>
        <end position="1875"/>
    </location>
</feature>
<dbReference type="Pfam" id="PF25437">
    <property type="entry name" value="BRWD1_N"/>
    <property type="match status" value="1"/>
</dbReference>
<dbReference type="InterPro" id="IPR001680">
    <property type="entry name" value="WD40_rpt"/>
</dbReference>
<dbReference type="PANTHER" id="PTHR16266:SF17">
    <property type="entry name" value="BRWD3"/>
    <property type="match status" value="1"/>
</dbReference>
<evidence type="ECO:0000256" key="5">
    <source>
        <dbReference type="PROSITE-ProRule" id="PRU00221"/>
    </source>
</evidence>
<dbReference type="PROSITE" id="PS50082">
    <property type="entry name" value="WD_REPEATS_2"/>
    <property type="match status" value="6"/>
</dbReference>
<feature type="repeat" description="WD" evidence="5">
    <location>
        <begin position="178"/>
        <end position="219"/>
    </location>
</feature>
<dbReference type="Pfam" id="PF00439">
    <property type="entry name" value="Bromodomain"/>
    <property type="match status" value="2"/>
</dbReference>
<feature type="domain" description="Bromo" evidence="7">
    <location>
        <begin position="1427"/>
        <end position="1497"/>
    </location>
</feature>
<dbReference type="PRINTS" id="PR00503">
    <property type="entry name" value="BROMODOMAIN"/>
</dbReference>
<feature type="compositionally biased region" description="Low complexity" evidence="6">
    <location>
        <begin position="1587"/>
        <end position="1610"/>
    </location>
</feature>
<dbReference type="InterPro" id="IPR052060">
    <property type="entry name" value="Bromo_WD_repeat"/>
</dbReference>
<dbReference type="InterPro" id="IPR057452">
    <property type="entry name" value="BRWD/PHIP_N"/>
</dbReference>
<dbReference type="Gene3D" id="2.130.10.10">
    <property type="entry name" value="YVTN repeat-like/Quinoprotein amine dehydrogenase"/>
    <property type="match status" value="3"/>
</dbReference>
<evidence type="ECO:0000313" key="8">
    <source>
        <dbReference type="EMBL" id="KAK3780023.1"/>
    </source>
</evidence>
<dbReference type="CDD" id="cd00200">
    <property type="entry name" value="WD40"/>
    <property type="match status" value="1"/>
</dbReference>
<dbReference type="PANTHER" id="PTHR16266">
    <property type="entry name" value="WD REPEAT DOMAIN 9"/>
    <property type="match status" value="1"/>
</dbReference>
<dbReference type="GO" id="GO:0006357">
    <property type="term" value="P:regulation of transcription by RNA polymerase II"/>
    <property type="evidence" value="ECO:0007669"/>
    <property type="project" value="TreeGrafter"/>
</dbReference>
<feature type="region of interest" description="Disordered" evidence="6">
    <location>
        <begin position="1359"/>
        <end position="1414"/>
    </location>
</feature>
<dbReference type="Proteomes" id="UP001283361">
    <property type="component" value="Unassembled WGS sequence"/>
</dbReference>
<dbReference type="FunFam" id="1.20.920.10:FF:000066">
    <property type="entry name" value="Transcription initiation factor TFIID subunit 1"/>
    <property type="match status" value="2"/>
</dbReference>
<dbReference type="GO" id="GO:0005634">
    <property type="term" value="C:nucleus"/>
    <property type="evidence" value="ECO:0007669"/>
    <property type="project" value="TreeGrafter"/>
</dbReference>
<evidence type="ECO:0000256" key="6">
    <source>
        <dbReference type="SAM" id="MobiDB-lite"/>
    </source>
</evidence>
<dbReference type="InterPro" id="IPR036322">
    <property type="entry name" value="WD40_repeat_dom_sf"/>
</dbReference>
<feature type="repeat" description="WD" evidence="5">
    <location>
        <begin position="360"/>
        <end position="401"/>
    </location>
</feature>
<feature type="domain" description="Bromo" evidence="7">
    <location>
        <begin position="1256"/>
        <end position="1326"/>
    </location>
</feature>
<feature type="compositionally biased region" description="Polar residues" evidence="6">
    <location>
        <begin position="2028"/>
        <end position="2037"/>
    </location>
</feature>
<feature type="repeat" description="WD" evidence="5">
    <location>
        <begin position="427"/>
        <end position="461"/>
    </location>
</feature>
<feature type="compositionally biased region" description="Basic residues" evidence="6">
    <location>
        <begin position="1714"/>
        <end position="1737"/>
    </location>
</feature>
<dbReference type="Gene3D" id="2.30.30.1040">
    <property type="match status" value="1"/>
</dbReference>
<feature type="compositionally biased region" description="Basic residues" evidence="6">
    <location>
        <begin position="2100"/>
        <end position="2116"/>
    </location>
</feature>